<name>A0A0H3L098_PANAA</name>
<dbReference type="GO" id="GO:0008270">
    <property type="term" value="F:zinc ion binding"/>
    <property type="evidence" value="ECO:0007669"/>
    <property type="project" value="InterPro"/>
</dbReference>
<dbReference type="RefSeq" id="WP_014593708.1">
    <property type="nucleotide sequence ID" value="NC_017531.2"/>
</dbReference>
<dbReference type="InterPro" id="IPR016192">
    <property type="entry name" value="APOBEC/CMP_deaminase_Zn-bd"/>
</dbReference>
<evidence type="ECO:0000313" key="1">
    <source>
        <dbReference type="EMBL" id="BAK11310.1"/>
    </source>
</evidence>
<dbReference type="AlphaFoldDB" id="A0A0H3L098"/>
<dbReference type="InterPro" id="IPR016193">
    <property type="entry name" value="Cytidine_deaminase-like"/>
</dbReference>
<dbReference type="EMBL" id="AP012032">
    <property type="protein sequence ID" value="BAK11310.1"/>
    <property type="molecule type" value="Genomic_DNA"/>
</dbReference>
<reference evidence="2" key="1">
    <citation type="journal article" date="2012" name="Appl. Microbiol. Biotechnol.">
        <title>The complete genome sequence of Pantoea ananatis AJ13355, an organism with great biotechnological potential.</title>
        <authorList>
            <person name="Hara Y."/>
            <person name="Kadotani N."/>
            <person name="Izui H."/>
            <person name="Katashkina J.I."/>
            <person name="Kuvaeva T.M."/>
            <person name="Andreeva I.G."/>
            <person name="Golubeva L.I."/>
            <person name="Malko D.B."/>
            <person name="Makeev V.J."/>
            <person name="Mashko S.V."/>
            <person name="Kozlov Y.I."/>
        </authorList>
    </citation>
    <scope>NUCLEOTIDE SEQUENCE [LARGE SCALE GENOMIC DNA]</scope>
    <source>
        <strain evidence="2">AJ13355</strain>
    </source>
</reference>
<dbReference type="OrthoDB" id="6625078at2"/>
<dbReference type="HOGENOM" id="CLU_144232_0_0_6"/>
<dbReference type="GO" id="GO:0016787">
    <property type="term" value="F:hydrolase activity"/>
    <property type="evidence" value="ECO:0007669"/>
    <property type="project" value="InterPro"/>
</dbReference>
<gene>
    <name evidence="1" type="ordered locus">PAJ_1230</name>
</gene>
<evidence type="ECO:0000313" key="2">
    <source>
        <dbReference type="Proteomes" id="UP000006690"/>
    </source>
</evidence>
<proteinExistence type="predicted"/>
<dbReference type="PROSITE" id="PS00903">
    <property type="entry name" value="CYT_DCMP_DEAMINASES_1"/>
    <property type="match status" value="1"/>
</dbReference>
<dbReference type="KEGG" id="paj:PAJ_1230"/>
<dbReference type="SUPFAM" id="SSF53927">
    <property type="entry name" value="Cytidine deaminase-like"/>
    <property type="match status" value="1"/>
</dbReference>
<organism evidence="1 2">
    <name type="scientific">Pantoea ananatis (strain AJ13355)</name>
    <dbReference type="NCBI Taxonomy" id="932677"/>
    <lineage>
        <taxon>Bacteria</taxon>
        <taxon>Pseudomonadati</taxon>
        <taxon>Pseudomonadota</taxon>
        <taxon>Gammaproteobacteria</taxon>
        <taxon>Enterobacterales</taxon>
        <taxon>Erwiniaceae</taxon>
        <taxon>Pantoea</taxon>
    </lineage>
</organism>
<dbReference type="PATRIC" id="fig|553.3.peg.2319"/>
<sequence length="151" mass="17485">MQLIKTEYSLNSGYPIVRRTLEDKKKRVEQPGFGPESCCAVVEYRLRGNIRYAFGNSRMQVSMPPGIYTHNWVRLHGEMAALVAAIDRIERYSTDDVIPITAAYIELRPCEANCMQALRNILPEDARVYYSFEHPTQLDEWKVRANELCRV</sequence>
<dbReference type="Proteomes" id="UP000006690">
    <property type="component" value="Chromosome"/>
</dbReference>
<dbReference type="eggNOG" id="ENOG5033FF0">
    <property type="taxonomic scope" value="Bacteria"/>
</dbReference>
<protein>
    <submittedName>
        <fullName evidence="1">Uncharacterized protein</fullName>
    </submittedName>
</protein>
<accession>A0A0H3L098</accession>